<evidence type="ECO:0008006" key="14">
    <source>
        <dbReference type="Google" id="ProtNLM"/>
    </source>
</evidence>
<gene>
    <name evidence="12" type="ORF">DN730_06685</name>
</gene>
<feature type="domain" description="Methyl-accepting transducer" evidence="10">
    <location>
        <begin position="358"/>
        <end position="594"/>
    </location>
</feature>
<dbReference type="SMART" id="SM00283">
    <property type="entry name" value="MA"/>
    <property type="match status" value="1"/>
</dbReference>
<dbReference type="CDD" id="cd06225">
    <property type="entry name" value="HAMP"/>
    <property type="match status" value="1"/>
</dbReference>
<dbReference type="InterPro" id="IPR003660">
    <property type="entry name" value="HAMP_dom"/>
</dbReference>
<dbReference type="Gene3D" id="1.10.287.950">
    <property type="entry name" value="Methyl-accepting chemotaxis protein"/>
    <property type="match status" value="1"/>
</dbReference>
<evidence type="ECO:0000256" key="2">
    <source>
        <dbReference type="ARBA" id="ARBA00022692"/>
    </source>
</evidence>
<evidence type="ECO:0000313" key="13">
    <source>
        <dbReference type="Proteomes" id="UP000254326"/>
    </source>
</evidence>
<feature type="coiled-coil region" evidence="8">
    <location>
        <begin position="243"/>
        <end position="270"/>
    </location>
</feature>
<dbReference type="SMART" id="SM01358">
    <property type="entry name" value="HBM"/>
    <property type="match status" value="1"/>
</dbReference>
<organism evidence="12 13">
    <name type="scientific">Marinomonas piezotolerans</name>
    <dbReference type="NCBI Taxonomy" id="2213058"/>
    <lineage>
        <taxon>Bacteria</taxon>
        <taxon>Pseudomonadati</taxon>
        <taxon>Pseudomonadota</taxon>
        <taxon>Gammaproteobacteria</taxon>
        <taxon>Oceanospirillales</taxon>
        <taxon>Oceanospirillaceae</taxon>
        <taxon>Marinomonas</taxon>
    </lineage>
</organism>
<reference evidence="12 13" key="1">
    <citation type="submission" date="2018-06" db="EMBL/GenBank/DDBJ databases">
        <title>Marinomonas sp. YLB-05 draft genome sequence.</title>
        <authorList>
            <person name="Yu L."/>
            <person name="Tang X."/>
        </authorList>
    </citation>
    <scope>NUCLEOTIDE SEQUENCE [LARGE SCALE GENOMIC DNA]</scope>
    <source>
        <strain evidence="12 13">YLB-05</strain>
    </source>
</reference>
<feature type="transmembrane region" description="Helical" evidence="9">
    <location>
        <begin position="13"/>
        <end position="33"/>
    </location>
</feature>
<dbReference type="PANTHER" id="PTHR32089:SF119">
    <property type="entry name" value="METHYL-ACCEPTING CHEMOTAXIS PROTEIN CTPL"/>
    <property type="match status" value="1"/>
</dbReference>
<dbReference type="Pfam" id="PF00015">
    <property type="entry name" value="MCPsignal"/>
    <property type="match status" value="1"/>
</dbReference>
<evidence type="ECO:0000256" key="1">
    <source>
        <dbReference type="ARBA" id="ARBA00004141"/>
    </source>
</evidence>
<comment type="subcellular location">
    <subcellularLocation>
        <location evidence="1">Membrane</location>
        <topology evidence="1">Multi-pass membrane protein</topology>
    </subcellularLocation>
</comment>
<evidence type="ECO:0000256" key="9">
    <source>
        <dbReference type="SAM" id="Phobius"/>
    </source>
</evidence>
<sequence>MFSHVLGSIKHKLYFAAFVVGLTLISIAMFAYYEAGKVQDLFQLNQLSEHSEKQMLLLRKDEKDFLTRNEEKYVASFDQNYQALLDDLNQLMTSPLNGSDSDHVQNNIQNLKQHLAGYQESFLTIAALKKEIGLSESQGLRNALRNTVHDVEETILSFSNYQLEAAVLTLRRNEKDFLLRQDEKYLTRHDDNINRFVTLLKQSELSSSEQAEVERQILAYQQDFQALVEKMKTVGLTPEAGLLGDMRDQVHQTEENFEAVQKELYALQQAFAKELIITLGIMLVVAIVFGVGMITFVAVTVSKRINVVAVQMHNIAEGSANLSQRLDITGRDEIADLSRSFNRFISKLQDEFKGIQTVSDDLYSTTKVNAELTAKARHNASQQQAESSQAAVAAQQMAATAQEMAVNLEDTARQTEVMQNAVSEGHSVVRDTQQAIDSLNRVILESSESVVHVSEQSGRINSVVDVIRDIAEQTNLLALNAAIEAARAGESGRGFAVVADEVRGLAQRTRGSTEEIQNLVEGLRNRVQHAVGLMEQSNEYAQVGVSSTSAAENALERIHHAVDGIVSMSAQLAAGSTEQAQTADVLGHNISAISDLADSTLDAINQVDQEGERLAEESAQLSEIVHRYI</sequence>
<dbReference type="GO" id="GO:0006935">
    <property type="term" value="P:chemotaxis"/>
    <property type="evidence" value="ECO:0007669"/>
    <property type="project" value="InterPro"/>
</dbReference>
<dbReference type="Pfam" id="PF00672">
    <property type="entry name" value="HAMP"/>
    <property type="match status" value="1"/>
</dbReference>
<dbReference type="GO" id="GO:0007165">
    <property type="term" value="P:signal transduction"/>
    <property type="evidence" value="ECO:0007669"/>
    <property type="project" value="UniProtKB-KW"/>
</dbReference>
<evidence type="ECO:0000256" key="5">
    <source>
        <dbReference type="ARBA" id="ARBA00023224"/>
    </source>
</evidence>
<dbReference type="RefSeq" id="WP_115467324.1">
    <property type="nucleotide sequence ID" value="NZ_QKRA01000002.1"/>
</dbReference>
<dbReference type="PANTHER" id="PTHR32089">
    <property type="entry name" value="METHYL-ACCEPTING CHEMOTAXIS PROTEIN MCPB"/>
    <property type="match status" value="1"/>
</dbReference>
<comment type="similarity">
    <text evidence="6">Belongs to the methyl-accepting chemotaxis (MCP) protein family.</text>
</comment>
<evidence type="ECO:0000256" key="4">
    <source>
        <dbReference type="ARBA" id="ARBA00023136"/>
    </source>
</evidence>
<dbReference type="InterPro" id="IPR004090">
    <property type="entry name" value="Chemotax_Me-accpt_rcpt"/>
</dbReference>
<dbReference type="PROSITE" id="PS50111">
    <property type="entry name" value="CHEMOTAXIS_TRANSDUC_2"/>
    <property type="match status" value="1"/>
</dbReference>
<keyword evidence="13" id="KW-1185">Reference proteome</keyword>
<accession>A0A370UC14</accession>
<dbReference type="InterPro" id="IPR004089">
    <property type="entry name" value="MCPsignal_dom"/>
</dbReference>
<keyword evidence="5 7" id="KW-0807">Transducer</keyword>
<keyword evidence="2 9" id="KW-0812">Transmembrane</keyword>
<feature type="transmembrane region" description="Helical" evidence="9">
    <location>
        <begin position="275"/>
        <end position="299"/>
    </location>
</feature>
<proteinExistence type="inferred from homology"/>
<evidence type="ECO:0000256" key="7">
    <source>
        <dbReference type="PROSITE-ProRule" id="PRU00284"/>
    </source>
</evidence>
<dbReference type="OrthoDB" id="8724845at2"/>
<dbReference type="PROSITE" id="PS50885">
    <property type="entry name" value="HAMP"/>
    <property type="match status" value="1"/>
</dbReference>
<dbReference type="CDD" id="cd11386">
    <property type="entry name" value="MCP_signal"/>
    <property type="match status" value="1"/>
</dbReference>
<protein>
    <recommendedName>
        <fullName evidence="14">Methyl-accepting chemotaxis protein</fullName>
    </recommendedName>
</protein>
<dbReference type="GO" id="GO:0016020">
    <property type="term" value="C:membrane"/>
    <property type="evidence" value="ECO:0007669"/>
    <property type="project" value="UniProtKB-SubCell"/>
</dbReference>
<keyword evidence="4 9" id="KW-0472">Membrane</keyword>
<feature type="domain" description="HAMP" evidence="11">
    <location>
        <begin position="299"/>
        <end position="353"/>
    </location>
</feature>
<dbReference type="InterPro" id="IPR032255">
    <property type="entry name" value="HBM"/>
</dbReference>
<dbReference type="Gene3D" id="6.10.340.10">
    <property type="match status" value="1"/>
</dbReference>
<evidence type="ECO:0000256" key="3">
    <source>
        <dbReference type="ARBA" id="ARBA00022989"/>
    </source>
</evidence>
<dbReference type="AlphaFoldDB" id="A0A370UC14"/>
<evidence type="ECO:0000259" key="11">
    <source>
        <dbReference type="PROSITE" id="PS50885"/>
    </source>
</evidence>
<dbReference type="Proteomes" id="UP000254326">
    <property type="component" value="Unassembled WGS sequence"/>
</dbReference>
<keyword evidence="8" id="KW-0175">Coiled coil</keyword>
<dbReference type="SUPFAM" id="SSF58104">
    <property type="entry name" value="Methyl-accepting chemotaxis protein (MCP) signaling domain"/>
    <property type="match status" value="1"/>
</dbReference>
<dbReference type="GO" id="GO:0004888">
    <property type="term" value="F:transmembrane signaling receptor activity"/>
    <property type="evidence" value="ECO:0007669"/>
    <property type="project" value="InterPro"/>
</dbReference>
<dbReference type="PRINTS" id="PR00260">
    <property type="entry name" value="CHEMTRNSDUCR"/>
</dbReference>
<evidence type="ECO:0000313" key="12">
    <source>
        <dbReference type="EMBL" id="RDL45291.1"/>
    </source>
</evidence>
<evidence type="ECO:0000259" key="10">
    <source>
        <dbReference type="PROSITE" id="PS50111"/>
    </source>
</evidence>
<dbReference type="SMART" id="SM00304">
    <property type="entry name" value="HAMP"/>
    <property type="match status" value="1"/>
</dbReference>
<dbReference type="EMBL" id="QKRA01000002">
    <property type="protein sequence ID" value="RDL45291.1"/>
    <property type="molecule type" value="Genomic_DNA"/>
</dbReference>
<evidence type="ECO:0000256" key="6">
    <source>
        <dbReference type="ARBA" id="ARBA00029447"/>
    </source>
</evidence>
<name>A0A370UC14_9GAMM</name>
<comment type="caution">
    <text evidence="12">The sequence shown here is derived from an EMBL/GenBank/DDBJ whole genome shotgun (WGS) entry which is preliminary data.</text>
</comment>
<evidence type="ECO:0000256" key="8">
    <source>
        <dbReference type="SAM" id="Coils"/>
    </source>
</evidence>
<dbReference type="FunFam" id="1.10.287.950:FF:000001">
    <property type="entry name" value="Methyl-accepting chemotaxis sensory transducer"/>
    <property type="match status" value="1"/>
</dbReference>
<keyword evidence="3 9" id="KW-1133">Transmembrane helix</keyword>